<feature type="compositionally biased region" description="Basic residues" evidence="1">
    <location>
        <begin position="206"/>
        <end position="218"/>
    </location>
</feature>
<proteinExistence type="predicted"/>
<keyword evidence="4" id="KW-1185">Reference proteome</keyword>
<feature type="non-terminal residue" evidence="3">
    <location>
        <position position="1"/>
    </location>
</feature>
<evidence type="ECO:0000256" key="1">
    <source>
        <dbReference type="SAM" id="MobiDB-lite"/>
    </source>
</evidence>
<dbReference type="EMBL" id="LWDG02000375">
    <property type="protein sequence ID" value="KAE8266146.1"/>
    <property type="molecule type" value="Genomic_DNA"/>
</dbReference>
<organism evidence="3 4">
    <name type="scientific">Tilletia walkeri</name>
    <dbReference type="NCBI Taxonomy" id="117179"/>
    <lineage>
        <taxon>Eukaryota</taxon>
        <taxon>Fungi</taxon>
        <taxon>Dikarya</taxon>
        <taxon>Basidiomycota</taxon>
        <taxon>Ustilaginomycotina</taxon>
        <taxon>Exobasidiomycetes</taxon>
        <taxon>Tilletiales</taxon>
        <taxon>Tilletiaceae</taxon>
        <taxon>Tilletia</taxon>
    </lineage>
</organism>
<comment type="caution">
    <text evidence="3">The sequence shown here is derived from an EMBL/GenBank/DDBJ whole genome shotgun (WGS) entry which is preliminary data.</text>
</comment>
<feature type="region of interest" description="Disordered" evidence="1">
    <location>
        <begin position="197"/>
        <end position="218"/>
    </location>
</feature>
<dbReference type="AlphaFoldDB" id="A0A8X7N360"/>
<reference evidence="3" key="1">
    <citation type="submission" date="2016-04" db="EMBL/GenBank/DDBJ databases">
        <authorList>
            <person name="Nguyen H.D."/>
            <person name="Samba Siva P."/>
            <person name="Cullis J."/>
            <person name="Levesque C.A."/>
            <person name="Hambleton S."/>
        </authorList>
    </citation>
    <scope>NUCLEOTIDE SEQUENCE</scope>
    <source>
        <strain evidence="3">DAOMC 236422</strain>
    </source>
</reference>
<evidence type="ECO:0000313" key="3">
    <source>
        <dbReference type="EMBL" id="KAE8266146.1"/>
    </source>
</evidence>
<feature type="chain" id="PRO_5036450477" evidence="2">
    <location>
        <begin position="23"/>
        <end position="218"/>
    </location>
</feature>
<keyword evidence="2" id="KW-0732">Signal</keyword>
<reference evidence="3" key="2">
    <citation type="journal article" date="2019" name="IMA Fungus">
        <title>Genome sequencing and comparison of five Tilletia species to identify candidate genes for the detection of regulated species infecting wheat.</title>
        <authorList>
            <person name="Nguyen H.D.T."/>
            <person name="Sultana T."/>
            <person name="Kesanakurti P."/>
            <person name="Hambleton S."/>
        </authorList>
    </citation>
    <scope>NUCLEOTIDE SEQUENCE</scope>
    <source>
        <strain evidence="3">DAOMC 236422</strain>
    </source>
</reference>
<accession>A0A8X7N360</accession>
<evidence type="ECO:0000313" key="4">
    <source>
        <dbReference type="Proteomes" id="UP000078113"/>
    </source>
</evidence>
<protein>
    <submittedName>
        <fullName evidence="3">Uncharacterized protein</fullName>
    </submittedName>
</protein>
<feature type="signal peptide" evidence="2">
    <location>
        <begin position="1"/>
        <end position="22"/>
    </location>
</feature>
<sequence>MRFKNYLPTLLVALSLHSAVHAASGGAFRRALPFGTRQIPTSLTSTASGTVNGAVDTGMSMLPPLGLTVSKDVSATVSATASEVGVASAHAEAHAEAHVGVEVGTIAPGMCNQFTYVDAHGKQRKAIAVNVEADVEIDFGIVIAGNGSVAPIKVDGEISVHAEIVAKIIEQLIVNGTISVNVNETVPGINAPATVCPAPAPGPGHNGHHPHHHHPHHP</sequence>
<gene>
    <name evidence="3" type="ORF">A4X09_0g6201</name>
</gene>
<evidence type="ECO:0000256" key="2">
    <source>
        <dbReference type="SAM" id="SignalP"/>
    </source>
</evidence>
<name>A0A8X7N360_9BASI</name>
<dbReference type="Proteomes" id="UP000078113">
    <property type="component" value="Unassembled WGS sequence"/>
</dbReference>